<name>A0ABX0XLJ2_9SPHN</name>
<dbReference type="EC" id="3.5.1.4" evidence="3"/>
<feature type="chain" id="PRO_5047544020" evidence="1">
    <location>
        <begin position="26"/>
        <end position="535"/>
    </location>
</feature>
<evidence type="ECO:0000313" key="4">
    <source>
        <dbReference type="Proteomes" id="UP000734218"/>
    </source>
</evidence>
<keyword evidence="3" id="KW-0378">Hydrolase</keyword>
<dbReference type="PANTHER" id="PTHR42678:SF34">
    <property type="entry name" value="OS04G0183300 PROTEIN"/>
    <property type="match status" value="1"/>
</dbReference>
<protein>
    <submittedName>
        <fullName evidence="3">Amidase</fullName>
        <ecNumber evidence="3">3.5.1.4</ecNumber>
    </submittedName>
</protein>
<reference evidence="3 4" key="1">
    <citation type="submission" date="2020-03" db="EMBL/GenBank/DDBJ databases">
        <title>Genomic Encyclopedia of Type Strains, Phase IV (KMG-IV): sequencing the most valuable type-strain genomes for metagenomic binning, comparative biology and taxonomic classification.</title>
        <authorList>
            <person name="Goeker M."/>
        </authorList>
    </citation>
    <scope>NUCLEOTIDE SEQUENCE [LARGE SCALE GENOMIC DNA]</scope>
    <source>
        <strain evidence="3 4">DSM 27651</strain>
    </source>
</reference>
<dbReference type="Proteomes" id="UP000734218">
    <property type="component" value="Unassembled WGS sequence"/>
</dbReference>
<comment type="caution">
    <text evidence="3">The sequence shown here is derived from an EMBL/GenBank/DDBJ whole genome shotgun (WGS) entry which is preliminary data.</text>
</comment>
<gene>
    <name evidence="3" type="ORF">GGR88_001716</name>
</gene>
<evidence type="ECO:0000313" key="3">
    <source>
        <dbReference type="EMBL" id="NJC34242.1"/>
    </source>
</evidence>
<keyword evidence="1" id="KW-0732">Signal</keyword>
<proteinExistence type="predicted"/>
<dbReference type="InterPro" id="IPR023631">
    <property type="entry name" value="Amidase_dom"/>
</dbReference>
<evidence type="ECO:0000256" key="1">
    <source>
        <dbReference type="SAM" id="SignalP"/>
    </source>
</evidence>
<accession>A0ABX0XLJ2</accession>
<feature type="domain" description="Amidase" evidence="2">
    <location>
        <begin position="57"/>
        <end position="504"/>
    </location>
</feature>
<evidence type="ECO:0000259" key="2">
    <source>
        <dbReference type="Pfam" id="PF01425"/>
    </source>
</evidence>
<feature type="signal peptide" evidence="1">
    <location>
        <begin position="1"/>
        <end position="25"/>
    </location>
</feature>
<sequence>MTLSEICRMTRCMALVLAFALGGCATTERTGGSAVDQVSLTDLAQQLSSGQVSSHALIKAYLDRIAAVDASGPTLRSVLAVNPDALSAARTLDGEQQDGRSRGMLHGIPILLKDNIETLDPVPTTAGSLALAGNLSGRDASLAARLRAAGAVILGKANLSEWANIRSNRSVSGWSAVGGLVRNPHALDRNACGSSSGSAAAAAASLAAATIGTETDGSIVCPASVNGVVGLKPTLGLVSRTGIVPISADQDTAGPIARTVADAAAVLNVIAGSDPADPATREADSRKVDYVAGLNAGIRGIRIGVLRDRVGDNPNIQARFDAALSVLRSRGAVLVDIDASQPREPIGEAEFTALKAELRRDLDAYLAQTPATVTTRNLDAVRAFNAREPRETVWFGQEIFEQALAGPVASAPDAVRARETARRVARETLERLFADHRVTILVQPTTGPAWLSDPVQGDNFSGPSASQLPAVAGTPHLTVPMGTVQGLPIGLSFMGPAWSEASLLAAGHAYEQAAQIRPVPRYLPTIVVEGAAPTR</sequence>
<dbReference type="EMBL" id="JAATJE010000001">
    <property type="protein sequence ID" value="NJC34242.1"/>
    <property type="molecule type" value="Genomic_DNA"/>
</dbReference>
<dbReference type="InterPro" id="IPR036928">
    <property type="entry name" value="AS_sf"/>
</dbReference>
<dbReference type="RefSeq" id="WP_245196476.1">
    <property type="nucleotide sequence ID" value="NZ_JAATJE010000001.1"/>
</dbReference>
<organism evidence="3 4">
    <name type="scientific">Sphingomonas jejuensis</name>
    <dbReference type="NCBI Taxonomy" id="904715"/>
    <lineage>
        <taxon>Bacteria</taxon>
        <taxon>Pseudomonadati</taxon>
        <taxon>Pseudomonadota</taxon>
        <taxon>Alphaproteobacteria</taxon>
        <taxon>Sphingomonadales</taxon>
        <taxon>Sphingomonadaceae</taxon>
        <taxon>Sphingomonas</taxon>
    </lineage>
</organism>
<dbReference type="SUPFAM" id="SSF75304">
    <property type="entry name" value="Amidase signature (AS) enzymes"/>
    <property type="match status" value="1"/>
</dbReference>
<dbReference type="Gene3D" id="3.90.1300.10">
    <property type="entry name" value="Amidase signature (AS) domain"/>
    <property type="match status" value="1"/>
</dbReference>
<dbReference type="NCBIfam" id="NF006006">
    <property type="entry name" value="PRK08137.1"/>
    <property type="match status" value="1"/>
</dbReference>
<dbReference type="Pfam" id="PF01425">
    <property type="entry name" value="Amidase"/>
    <property type="match status" value="1"/>
</dbReference>
<dbReference type="PANTHER" id="PTHR42678">
    <property type="entry name" value="AMIDASE"/>
    <property type="match status" value="1"/>
</dbReference>
<dbReference type="GO" id="GO:0004040">
    <property type="term" value="F:amidase activity"/>
    <property type="evidence" value="ECO:0007669"/>
    <property type="project" value="UniProtKB-EC"/>
</dbReference>
<keyword evidence="4" id="KW-1185">Reference proteome</keyword>